<gene>
    <name evidence="3" type="ORF">SAMN05192529_11036</name>
</gene>
<feature type="transmembrane region" description="Helical" evidence="2">
    <location>
        <begin position="800"/>
        <end position="824"/>
    </location>
</feature>
<keyword evidence="2" id="KW-0472">Membrane</keyword>
<dbReference type="Gene3D" id="2.60.40.10">
    <property type="entry name" value="Immunoglobulins"/>
    <property type="match status" value="1"/>
</dbReference>
<accession>A0A1H3Z5P9</accession>
<evidence type="ECO:0000256" key="1">
    <source>
        <dbReference type="SAM" id="Coils"/>
    </source>
</evidence>
<dbReference type="GO" id="GO:0003677">
    <property type="term" value="F:DNA binding"/>
    <property type="evidence" value="ECO:0007669"/>
    <property type="project" value="InterPro"/>
</dbReference>
<evidence type="ECO:0000256" key="2">
    <source>
        <dbReference type="SAM" id="Phobius"/>
    </source>
</evidence>
<dbReference type="AlphaFoldDB" id="A0A1H3Z5P9"/>
<keyword evidence="2" id="KW-0812">Transmembrane</keyword>
<keyword evidence="4" id="KW-1185">Reference proteome</keyword>
<dbReference type="Gene3D" id="2.130.10.10">
    <property type="entry name" value="YVTN repeat-like/Quinoprotein amine dehydrogenase"/>
    <property type="match status" value="3"/>
</dbReference>
<proteinExistence type="predicted"/>
<dbReference type="SUPFAM" id="SSF46894">
    <property type="entry name" value="C-terminal effector domain of the bipartite response regulators"/>
    <property type="match status" value="1"/>
</dbReference>
<dbReference type="InterPro" id="IPR016032">
    <property type="entry name" value="Sig_transdc_resp-reg_C-effctor"/>
</dbReference>
<dbReference type="GO" id="GO:0006355">
    <property type="term" value="P:regulation of DNA-templated transcription"/>
    <property type="evidence" value="ECO:0007669"/>
    <property type="project" value="InterPro"/>
</dbReference>
<dbReference type="Gene3D" id="1.10.10.10">
    <property type="entry name" value="Winged helix-like DNA-binding domain superfamily/Winged helix DNA-binding domain"/>
    <property type="match status" value="1"/>
</dbReference>
<dbReference type="InterPro" id="IPR015943">
    <property type="entry name" value="WD40/YVTN_repeat-like_dom_sf"/>
</dbReference>
<reference evidence="3 4" key="1">
    <citation type="submission" date="2016-10" db="EMBL/GenBank/DDBJ databases">
        <authorList>
            <person name="de Groot N.N."/>
        </authorList>
    </citation>
    <scope>NUCLEOTIDE SEQUENCE [LARGE SCALE GENOMIC DNA]</scope>
    <source>
        <strain evidence="3 4">Vu-144</strain>
    </source>
</reference>
<dbReference type="EMBL" id="FNQY01000010">
    <property type="protein sequence ID" value="SEA18995.1"/>
    <property type="molecule type" value="Genomic_DNA"/>
</dbReference>
<dbReference type="Proteomes" id="UP000199041">
    <property type="component" value="Unassembled WGS sequence"/>
</dbReference>
<evidence type="ECO:0008006" key="5">
    <source>
        <dbReference type="Google" id="ProtNLM"/>
    </source>
</evidence>
<keyword evidence="2" id="KW-1133">Transmembrane helix</keyword>
<name>A0A1H3Z5P9_9BACT</name>
<feature type="coiled-coil region" evidence="1">
    <location>
        <begin position="841"/>
        <end position="908"/>
    </location>
</feature>
<sequence>MQADTNRNIISFFKTDLICLLPSSGLKNSYRHRPVNLRKTMAYVPLTVFLFIIRLLCQVPVQAQTMNIRPEIINYTNSQYQAESQNWSITQSEDDLLFFANNQGLLSYDGASWHLYPLPENQIVRSVASDGKGRIYAGGFGVFGYYQKKDFGGYQFHNLSQLVRDSMFGAEEIWKIIPENNFVLFQSFSRIHLLHGGTVKTLVAPGTILYTYPVRDQFYVQVLGKGLFRINESEKLEPVSNKPQLCHGRITMMLPYGTRELLIGTEKDGLLRFDPLSGQITAFPTAIDQELKLAEINNGVKLADNLYAIGTIGQGVFFMDAQGQLLAGVNKKTGLQNNTILGMYPDKEGNVWLAMDKGIAQLILKSNVAYYKDQEGTIGTVYAVAIYRHTLYVGSNHGLYQAPYNQMAHFELTDLKEVPGITGQVWDLKIIDSTLFCGNNTGTYRINQTGIEKISSLSGGWDLEPLIDPKTGKIKKLLQGTYNGIAVYEKNKAGWKFSHLLKGTKNMAVSRVRIASDGRIWAMHAYKGIYLLSADSGYQQVQNMVQLPLKNPGPTTLGWCLFRTGDQVRLSGRTGIYKWDNASNQLVRDKELEAYLEPYDNPRAIFTDEVGARAVTSPSPKKTAYWVLDKDKQLHYKNPDGEWTHFALNSHLFNLVTGFENIVSINPLASLLTGEDGFVILHKTERTLPVNLPSPSFRQISLIKEGKDISLPGSFVQSDGTLRLPYRSNNLKISYSLAAYDQPAAYSYRLLGSPEDRWSAYSFPGEKELNNLSSGNYKFQVKSNLSDKIATLEIQVLNPWYFSIVARILYLLLLLILILVLWRIHQHRLKLQRQTMTLKMREALQLQREKNANQLLVLEQQKLKGEVLHKSEDLAKLAMELIKKKKALKRFKEELDQMKTQHNSVSDTLPIDSRLQKLSKSLNKYIQDEESDWQLFDNGFSKVHEAFFEKLVQSYPDLTSQDLRLAAYLKMNLSTKEIAPLLNISVRGVEIKRYRLRKKLRLGPQDNLSDFMLRI</sequence>
<dbReference type="SUPFAM" id="SSF63829">
    <property type="entry name" value="Calcium-dependent phosphotriesterase"/>
    <property type="match status" value="1"/>
</dbReference>
<dbReference type="InterPro" id="IPR036388">
    <property type="entry name" value="WH-like_DNA-bd_sf"/>
</dbReference>
<dbReference type="SUPFAM" id="SSF69322">
    <property type="entry name" value="Tricorn protease domain 2"/>
    <property type="match status" value="1"/>
</dbReference>
<dbReference type="InterPro" id="IPR011110">
    <property type="entry name" value="Reg_prop"/>
</dbReference>
<dbReference type="STRING" id="551991.SAMN05192529_11036"/>
<feature type="transmembrane region" description="Helical" evidence="2">
    <location>
        <begin position="41"/>
        <end position="61"/>
    </location>
</feature>
<dbReference type="Pfam" id="PF07494">
    <property type="entry name" value="Reg_prop"/>
    <property type="match status" value="1"/>
</dbReference>
<keyword evidence="1" id="KW-0175">Coiled coil</keyword>
<evidence type="ECO:0000313" key="3">
    <source>
        <dbReference type="EMBL" id="SEA18995.1"/>
    </source>
</evidence>
<evidence type="ECO:0000313" key="4">
    <source>
        <dbReference type="Proteomes" id="UP000199041"/>
    </source>
</evidence>
<organism evidence="3 4">
    <name type="scientific">Arachidicoccus rhizosphaerae</name>
    <dbReference type="NCBI Taxonomy" id="551991"/>
    <lineage>
        <taxon>Bacteria</taxon>
        <taxon>Pseudomonadati</taxon>
        <taxon>Bacteroidota</taxon>
        <taxon>Chitinophagia</taxon>
        <taxon>Chitinophagales</taxon>
        <taxon>Chitinophagaceae</taxon>
        <taxon>Arachidicoccus</taxon>
    </lineage>
</organism>
<protein>
    <recommendedName>
        <fullName evidence="5">Y_Y_Y domain-containing protein</fullName>
    </recommendedName>
</protein>
<dbReference type="InterPro" id="IPR013783">
    <property type="entry name" value="Ig-like_fold"/>
</dbReference>